<dbReference type="Proteomes" id="UP001345963">
    <property type="component" value="Unassembled WGS sequence"/>
</dbReference>
<evidence type="ECO:0000256" key="2">
    <source>
        <dbReference type="SAM" id="Phobius"/>
    </source>
</evidence>
<evidence type="ECO:0000256" key="1">
    <source>
        <dbReference type="SAM" id="MobiDB-lite"/>
    </source>
</evidence>
<feature type="region of interest" description="Disordered" evidence="1">
    <location>
        <begin position="114"/>
        <end position="137"/>
    </location>
</feature>
<dbReference type="EMBL" id="JAHUTI010023671">
    <property type="protein sequence ID" value="MED6240311.1"/>
    <property type="molecule type" value="Genomic_DNA"/>
</dbReference>
<protein>
    <submittedName>
        <fullName evidence="3">Uncharacterized protein</fullName>
    </submittedName>
</protein>
<evidence type="ECO:0000313" key="4">
    <source>
        <dbReference type="Proteomes" id="UP001345963"/>
    </source>
</evidence>
<organism evidence="3 4">
    <name type="scientific">Ataeniobius toweri</name>
    <dbReference type="NCBI Taxonomy" id="208326"/>
    <lineage>
        <taxon>Eukaryota</taxon>
        <taxon>Metazoa</taxon>
        <taxon>Chordata</taxon>
        <taxon>Craniata</taxon>
        <taxon>Vertebrata</taxon>
        <taxon>Euteleostomi</taxon>
        <taxon>Actinopterygii</taxon>
        <taxon>Neopterygii</taxon>
        <taxon>Teleostei</taxon>
        <taxon>Neoteleostei</taxon>
        <taxon>Acanthomorphata</taxon>
        <taxon>Ovalentaria</taxon>
        <taxon>Atherinomorphae</taxon>
        <taxon>Cyprinodontiformes</taxon>
        <taxon>Goodeidae</taxon>
        <taxon>Ataeniobius</taxon>
    </lineage>
</organism>
<gene>
    <name evidence="3" type="ORF">ATANTOWER_019144</name>
</gene>
<feature type="transmembrane region" description="Helical" evidence="2">
    <location>
        <begin position="12"/>
        <end position="31"/>
    </location>
</feature>
<reference evidence="3 4" key="1">
    <citation type="submission" date="2021-07" db="EMBL/GenBank/DDBJ databases">
        <authorList>
            <person name="Palmer J.M."/>
        </authorList>
    </citation>
    <scope>NUCLEOTIDE SEQUENCE [LARGE SCALE GENOMIC DNA]</scope>
    <source>
        <strain evidence="3 4">AT_MEX2019</strain>
        <tissue evidence="3">Muscle</tissue>
    </source>
</reference>
<evidence type="ECO:0000313" key="3">
    <source>
        <dbReference type="EMBL" id="MED6240311.1"/>
    </source>
</evidence>
<keyword evidence="2" id="KW-1133">Transmembrane helix</keyword>
<accession>A0ABU7AQ03</accession>
<keyword evidence="2" id="KW-0472">Membrane</keyword>
<keyword evidence="2" id="KW-0812">Transmembrane</keyword>
<proteinExistence type="predicted"/>
<keyword evidence="4" id="KW-1185">Reference proteome</keyword>
<sequence>MSELQNSGVATFFLFYAVVFDALPNTLIQLFKGTKPVISVGDKLRNPIMLGNVEVSKKVCSNKLLCAAAVQPTSCLQSAAAAEQSTSGFLIAAAAAQLTPSLLTAAAVEQPTPGLQSSAAAEQPTSGLQSAAAAQSM</sequence>
<comment type="caution">
    <text evidence="3">The sequence shown here is derived from an EMBL/GenBank/DDBJ whole genome shotgun (WGS) entry which is preliminary data.</text>
</comment>
<name>A0ABU7AQ03_9TELE</name>